<dbReference type="SUPFAM" id="SSF63712">
    <property type="entry name" value="Nicotinic receptor ligand binding domain-like"/>
    <property type="match status" value="1"/>
</dbReference>
<feature type="domain" description="Neurotransmitter-gated ion-channel ligand-binding" evidence="2">
    <location>
        <begin position="27"/>
        <end position="66"/>
    </location>
</feature>
<dbReference type="InterPro" id="IPR036734">
    <property type="entry name" value="Neur_chan_lig-bd_sf"/>
</dbReference>
<evidence type="ECO:0000313" key="4">
    <source>
        <dbReference type="Proteomes" id="UP000465112"/>
    </source>
</evidence>
<accession>A0A6A5FJU5</accession>
<sequence>MDSLNVLLFLAVTFLTVKVSLQGPDQRKLYNDLMAGYNPLVRPVSNDSQTLTVQFGLTLMQIMDVSPPPLIPPSPMLCRCGTQSTRQVQQPDPGARSLPSGHRTTVYDLPSLGHTAFGGVPLAVWSKDDVGSDILNVR</sequence>
<protein>
    <recommendedName>
        <fullName evidence="2">Neurotransmitter-gated ion-channel ligand-binding domain-containing protein</fullName>
    </recommendedName>
</protein>
<gene>
    <name evidence="3" type="ORF">PFLUV_G00029530</name>
</gene>
<name>A0A6A5FJU5_PERFL</name>
<comment type="caution">
    <text evidence="3">The sequence shown here is derived from an EMBL/GenBank/DDBJ whole genome shotgun (WGS) entry which is preliminary data.</text>
</comment>
<evidence type="ECO:0000313" key="3">
    <source>
        <dbReference type="EMBL" id="KAF1392579.1"/>
    </source>
</evidence>
<keyword evidence="4" id="KW-1185">Reference proteome</keyword>
<organism evidence="3 4">
    <name type="scientific">Perca fluviatilis</name>
    <name type="common">European perch</name>
    <dbReference type="NCBI Taxonomy" id="8168"/>
    <lineage>
        <taxon>Eukaryota</taxon>
        <taxon>Metazoa</taxon>
        <taxon>Chordata</taxon>
        <taxon>Craniata</taxon>
        <taxon>Vertebrata</taxon>
        <taxon>Euteleostomi</taxon>
        <taxon>Actinopterygii</taxon>
        <taxon>Neopterygii</taxon>
        <taxon>Teleostei</taxon>
        <taxon>Neoteleostei</taxon>
        <taxon>Acanthomorphata</taxon>
        <taxon>Eupercaria</taxon>
        <taxon>Perciformes</taxon>
        <taxon>Percoidei</taxon>
        <taxon>Percidae</taxon>
        <taxon>Percinae</taxon>
        <taxon>Perca</taxon>
    </lineage>
</organism>
<dbReference type="Proteomes" id="UP000465112">
    <property type="component" value="Chromosome 3"/>
</dbReference>
<keyword evidence="1" id="KW-0732">Signal</keyword>
<feature type="chain" id="PRO_5025518101" description="Neurotransmitter-gated ion-channel ligand-binding domain-containing protein" evidence="1">
    <location>
        <begin position="23"/>
        <end position="138"/>
    </location>
</feature>
<dbReference type="AlphaFoldDB" id="A0A6A5FJU5"/>
<dbReference type="EMBL" id="VHII01000003">
    <property type="protein sequence ID" value="KAF1392579.1"/>
    <property type="molecule type" value="Genomic_DNA"/>
</dbReference>
<dbReference type="Pfam" id="PF02931">
    <property type="entry name" value="Neur_chan_LBD"/>
    <property type="match status" value="1"/>
</dbReference>
<dbReference type="Gene3D" id="2.70.170.10">
    <property type="entry name" value="Neurotransmitter-gated ion-channel ligand-binding domain"/>
    <property type="match status" value="1"/>
</dbReference>
<reference evidence="3 4" key="1">
    <citation type="submission" date="2019-06" db="EMBL/GenBank/DDBJ databases">
        <title>A chromosome-scale genome assembly of the European perch, Perca fluviatilis.</title>
        <authorList>
            <person name="Roques C."/>
            <person name="Zahm M."/>
            <person name="Cabau C."/>
            <person name="Klopp C."/>
            <person name="Bouchez O."/>
            <person name="Donnadieu C."/>
            <person name="Kuhl H."/>
            <person name="Gislard M."/>
            <person name="Guendouz S."/>
            <person name="Journot L."/>
            <person name="Haffray P."/>
            <person name="Bestin A."/>
            <person name="Morvezen R."/>
            <person name="Feron R."/>
            <person name="Wen M."/>
            <person name="Jouanno E."/>
            <person name="Herpin A."/>
            <person name="Schartl M."/>
            <person name="Postlethwait J."/>
            <person name="Schaerlinger B."/>
            <person name="Chardard D."/>
            <person name="Lecocq T."/>
            <person name="Poncet C."/>
            <person name="Jaffrelo L."/>
            <person name="Lampietro C."/>
            <person name="Guiguen Y."/>
        </authorList>
    </citation>
    <scope>NUCLEOTIDE SEQUENCE [LARGE SCALE GENOMIC DNA]</scope>
    <source>
        <tissue evidence="3">Blood</tissue>
    </source>
</reference>
<dbReference type="GO" id="GO:0005230">
    <property type="term" value="F:extracellular ligand-gated monoatomic ion channel activity"/>
    <property type="evidence" value="ECO:0007669"/>
    <property type="project" value="InterPro"/>
</dbReference>
<dbReference type="GO" id="GO:0016020">
    <property type="term" value="C:membrane"/>
    <property type="evidence" value="ECO:0007669"/>
    <property type="project" value="InterPro"/>
</dbReference>
<feature type="signal peptide" evidence="1">
    <location>
        <begin position="1"/>
        <end position="22"/>
    </location>
</feature>
<evidence type="ECO:0000259" key="2">
    <source>
        <dbReference type="Pfam" id="PF02931"/>
    </source>
</evidence>
<proteinExistence type="predicted"/>
<dbReference type="InterPro" id="IPR006202">
    <property type="entry name" value="Neur_chan_lig-bd"/>
</dbReference>
<evidence type="ECO:0000256" key="1">
    <source>
        <dbReference type="SAM" id="SignalP"/>
    </source>
</evidence>